<organism evidence="3 4">
    <name type="scientific">Flavivirga spongiicola</name>
    <dbReference type="NCBI Taxonomy" id="421621"/>
    <lineage>
        <taxon>Bacteria</taxon>
        <taxon>Pseudomonadati</taxon>
        <taxon>Bacteroidota</taxon>
        <taxon>Flavobacteriia</taxon>
        <taxon>Flavobacteriales</taxon>
        <taxon>Flavobacteriaceae</taxon>
        <taxon>Flavivirga</taxon>
    </lineage>
</organism>
<evidence type="ECO:0000313" key="4">
    <source>
        <dbReference type="Proteomes" id="UP001337305"/>
    </source>
</evidence>
<reference evidence="3 4" key="1">
    <citation type="submission" date="2022-09" db="EMBL/GenBank/DDBJ databases">
        <title>Genome sequencing of Flavivirga sp. MEBiC05379.</title>
        <authorList>
            <person name="Oh H.-M."/>
            <person name="Kwon K.K."/>
            <person name="Park M.J."/>
            <person name="Yang S.-H."/>
        </authorList>
    </citation>
    <scope>NUCLEOTIDE SEQUENCE [LARGE SCALE GENOMIC DNA]</scope>
    <source>
        <strain evidence="3 4">MEBiC05379</strain>
    </source>
</reference>
<dbReference type="Gene3D" id="3.40.50.720">
    <property type="entry name" value="NAD(P)-binding Rossmann-like Domain"/>
    <property type="match status" value="1"/>
</dbReference>
<feature type="domain" description="NAD-dependent epimerase/dehydratase" evidence="2">
    <location>
        <begin position="8"/>
        <end position="232"/>
    </location>
</feature>
<dbReference type="InterPro" id="IPR051225">
    <property type="entry name" value="NAD(P)_epim/dehydratase"/>
</dbReference>
<gene>
    <name evidence="3" type="ORF">N1F79_19925</name>
</gene>
<evidence type="ECO:0000313" key="3">
    <source>
        <dbReference type="EMBL" id="MEF3835402.1"/>
    </source>
</evidence>
<dbReference type="EMBL" id="JAODOP010000004">
    <property type="protein sequence ID" value="MEF3835402.1"/>
    <property type="molecule type" value="Genomic_DNA"/>
</dbReference>
<keyword evidence="4" id="KW-1185">Reference proteome</keyword>
<comment type="caution">
    <text evidence="3">The sequence shown here is derived from an EMBL/GenBank/DDBJ whole genome shotgun (WGS) entry which is preliminary data.</text>
</comment>
<evidence type="ECO:0000259" key="2">
    <source>
        <dbReference type="Pfam" id="PF01370"/>
    </source>
</evidence>
<proteinExistence type="inferred from homology"/>
<dbReference type="SUPFAM" id="SSF51735">
    <property type="entry name" value="NAD(P)-binding Rossmann-fold domains"/>
    <property type="match status" value="1"/>
</dbReference>
<protein>
    <submittedName>
        <fullName evidence="3">NAD-dependent epimerase/dehydratase family protein</fullName>
    </submittedName>
</protein>
<dbReference type="InterPro" id="IPR036291">
    <property type="entry name" value="NAD(P)-bd_dom_sf"/>
</dbReference>
<comment type="similarity">
    <text evidence="1">Belongs to the NAD(P)-dependent epimerase/dehydratase family.</text>
</comment>
<dbReference type="InterPro" id="IPR001509">
    <property type="entry name" value="Epimerase_deHydtase"/>
</dbReference>
<accession>A0ABU7XXC1</accession>
<dbReference type="PANTHER" id="PTHR42687">
    <property type="entry name" value="L-THREONINE 3-DEHYDROGENASE"/>
    <property type="match status" value="1"/>
</dbReference>
<dbReference type="RefSeq" id="WP_303307688.1">
    <property type="nucleotide sequence ID" value="NZ_JAODOP010000004.1"/>
</dbReference>
<dbReference type="Pfam" id="PF01370">
    <property type="entry name" value="Epimerase"/>
    <property type="match status" value="1"/>
</dbReference>
<dbReference type="Proteomes" id="UP001337305">
    <property type="component" value="Unassembled WGS sequence"/>
</dbReference>
<sequence>MEIEINNILVIGANGQIGSVLVPALQNIYGKSCVIASDIYDNGDANKVFEILDATNFDALQGVIEKYKITQIYHLAAILSAKGEKNPQLAWEVNVNSFINVLEVSVKHDIKKVFYPSSIAVFGLNAPPKNTPQNTILNPTTIYGVSKVAGENLAQYYFTKYGLDVRSLRYPGIIGYQSLPGGGTTDYAVDIYHKAIIGENFDCFLKANTELPMIFMDDAIKATIKLMQAPIENIKIRTSYNLSGMSFSPEEIYNSIKKHYPNFSIKYIPDFRQDIADNWVSSIDDKEAVIDWNWSPNYDLESMTDIMVTMLAKRYKSA</sequence>
<dbReference type="PANTHER" id="PTHR42687:SF1">
    <property type="entry name" value="L-THREONINE 3-DEHYDROGENASE, MITOCHONDRIAL"/>
    <property type="match status" value="1"/>
</dbReference>
<name>A0ABU7XXC1_9FLAO</name>
<evidence type="ECO:0000256" key="1">
    <source>
        <dbReference type="ARBA" id="ARBA00007637"/>
    </source>
</evidence>